<comment type="caution">
    <text evidence="2">The sequence shown here is derived from an EMBL/GenBank/DDBJ whole genome shotgun (WGS) entry which is preliminary data.</text>
</comment>
<dbReference type="Proteomes" id="UP001604277">
    <property type="component" value="Unassembled WGS sequence"/>
</dbReference>
<reference evidence="3" key="1">
    <citation type="submission" date="2024-07" db="EMBL/GenBank/DDBJ databases">
        <title>Two chromosome-level genome assemblies of Korean endemic species Abeliophyllum distichum and Forsythia ovata (Oleaceae).</title>
        <authorList>
            <person name="Jang H."/>
        </authorList>
    </citation>
    <scope>NUCLEOTIDE SEQUENCE [LARGE SCALE GENOMIC DNA]</scope>
</reference>
<accession>A0ABD1W4B6</accession>
<feature type="region of interest" description="Disordered" evidence="1">
    <location>
        <begin position="17"/>
        <end position="49"/>
    </location>
</feature>
<evidence type="ECO:0000313" key="3">
    <source>
        <dbReference type="Proteomes" id="UP001604277"/>
    </source>
</evidence>
<evidence type="ECO:0000256" key="1">
    <source>
        <dbReference type="SAM" id="MobiDB-lite"/>
    </source>
</evidence>
<proteinExistence type="predicted"/>
<dbReference type="EMBL" id="JBFOLJ010000004">
    <property type="protein sequence ID" value="KAL2543743.1"/>
    <property type="molecule type" value="Genomic_DNA"/>
</dbReference>
<sequence length="242" mass="25783">MTNDYTSEVDKLDLTKHTKNSKKTYGGKSNQKVKNHDKNGAPIFSDDNHKSGGVAVADTTLQLNPPAFQIPSSSAPKGIKRKWSLIDGPVDQQIESSLCLCLGHSSSSSDSKGSAATACTSMSSAKETEEESSMDLELDFTLHLGSEKSLNPRKSASLKFPSAHLKVDLELSLSSGIAESDITTFYPSSTSAKNVLNRAFTDCPPAEVSAGGQSKIKQLLILDCPNTSVGGQDFLAPKDKRS</sequence>
<gene>
    <name evidence="2" type="ORF">Fot_12976</name>
</gene>
<dbReference type="AlphaFoldDB" id="A0ABD1W4B6"/>
<keyword evidence="3" id="KW-1185">Reference proteome</keyword>
<protein>
    <submittedName>
        <fullName evidence="2">Uncharacterized protein</fullName>
    </submittedName>
</protein>
<name>A0ABD1W4B6_9LAMI</name>
<organism evidence="2 3">
    <name type="scientific">Forsythia ovata</name>
    <dbReference type="NCBI Taxonomy" id="205694"/>
    <lineage>
        <taxon>Eukaryota</taxon>
        <taxon>Viridiplantae</taxon>
        <taxon>Streptophyta</taxon>
        <taxon>Embryophyta</taxon>
        <taxon>Tracheophyta</taxon>
        <taxon>Spermatophyta</taxon>
        <taxon>Magnoliopsida</taxon>
        <taxon>eudicotyledons</taxon>
        <taxon>Gunneridae</taxon>
        <taxon>Pentapetalae</taxon>
        <taxon>asterids</taxon>
        <taxon>lamiids</taxon>
        <taxon>Lamiales</taxon>
        <taxon>Oleaceae</taxon>
        <taxon>Forsythieae</taxon>
        <taxon>Forsythia</taxon>
    </lineage>
</organism>
<evidence type="ECO:0000313" key="2">
    <source>
        <dbReference type="EMBL" id="KAL2543743.1"/>
    </source>
</evidence>